<evidence type="ECO:0000313" key="1">
    <source>
        <dbReference type="EMBL" id="EGI57125.1"/>
    </source>
</evidence>
<name>F4X856_ACREC</name>
<dbReference type="InParanoid" id="F4X856"/>
<dbReference type="Proteomes" id="UP000007755">
    <property type="component" value="Unassembled WGS sequence"/>
</dbReference>
<accession>F4X856</accession>
<reference evidence="1" key="1">
    <citation type="submission" date="2011-02" db="EMBL/GenBank/DDBJ databases">
        <title>The genome of the leaf-cutting ant Acromyrmex echinatior suggests key adaptations to social evolution and fungus farming.</title>
        <authorList>
            <person name="Nygaard S."/>
            <person name="Zhang G."/>
        </authorList>
    </citation>
    <scope>NUCLEOTIDE SEQUENCE</scope>
</reference>
<dbReference type="AlphaFoldDB" id="F4X856"/>
<protein>
    <submittedName>
        <fullName evidence="1">Uncharacterized protein</fullName>
    </submittedName>
</protein>
<gene>
    <name evidence="1" type="ORF">G5I_14595</name>
</gene>
<sequence>MSERGNCFPFLRKVNGPLIEIMLQFRRLMEAAMPGVADDDGDVRTAVGLKTAQKQFKKQKLLSLNLFQLMTEGLLKQIMDRALHVDFLTSAYTAHCARAITLITTLVAT</sequence>
<dbReference type="EMBL" id="GL888932">
    <property type="protein sequence ID" value="EGI57125.1"/>
    <property type="molecule type" value="Genomic_DNA"/>
</dbReference>
<keyword evidence="2" id="KW-1185">Reference proteome</keyword>
<proteinExistence type="predicted"/>
<organism evidence="2">
    <name type="scientific">Acromyrmex echinatior</name>
    <name type="common">Panamanian leafcutter ant</name>
    <name type="synonym">Acromyrmex octospinosus echinatior</name>
    <dbReference type="NCBI Taxonomy" id="103372"/>
    <lineage>
        <taxon>Eukaryota</taxon>
        <taxon>Metazoa</taxon>
        <taxon>Ecdysozoa</taxon>
        <taxon>Arthropoda</taxon>
        <taxon>Hexapoda</taxon>
        <taxon>Insecta</taxon>
        <taxon>Pterygota</taxon>
        <taxon>Neoptera</taxon>
        <taxon>Endopterygota</taxon>
        <taxon>Hymenoptera</taxon>
        <taxon>Apocrita</taxon>
        <taxon>Aculeata</taxon>
        <taxon>Formicoidea</taxon>
        <taxon>Formicidae</taxon>
        <taxon>Myrmicinae</taxon>
        <taxon>Acromyrmex</taxon>
    </lineage>
</organism>
<evidence type="ECO:0000313" key="2">
    <source>
        <dbReference type="Proteomes" id="UP000007755"/>
    </source>
</evidence>